<comment type="caution">
    <text evidence="2">The sequence shown here is derived from an EMBL/GenBank/DDBJ whole genome shotgun (WGS) entry which is preliminary data.</text>
</comment>
<evidence type="ECO:0000256" key="1">
    <source>
        <dbReference type="SAM" id="SignalP"/>
    </source>
</evidence>
<evidence type="ECO:0000313" key="2">
    <source>
        <dbReference type="EMBL" id="TCD63164.1"/>
    </source>
</evidence>
<gene>
    <name evidence="2" type="ORF">EIP91_005892</name>
</gene>
<protein>
    <submittedName>
        <fullName evidence="2">Uncharacterized protein</fullName>
    </submittedName>
</protein>
<dbReference type="Proteomes" id="UP000292702">
    <property type="component" value="Unassembled WGS sequence"/>
</dbReference>
<feature type="chain" id="PRO_5020212994" evidence="1">
    <location>
        <begin position="21"/>
        <end position="141"/>
    </location>
</feature>
<keyword evidence="3" id="KW-1185">Reference proteome</keyword>
<name>A0A4R0RLH8_9APHY</name>
<keyword evidence="1" id="KW-0732">Signal</keyword>
<feature type="signal peptide" evidence="1">
    <location>
        <begin position="1"/>
        <end position="20"/>
    </location>
</feature>
<evidence type="ECO:0000313" key="3">
    <source>
        <dbReference type="Proteomes" id="UP000292702"/>
    </source>
</evidence>
<accession>A0A4R0RLH8</accession>
<sequence>MLMITTLLLTVAACVMSALGTPLSFPSCTTEQPHHPLGWQGIDPLPLCARAVAVDTPPPVNPLAGYPPPYIPFHRRTWSSRRSDIHGLSGAIDASLDRHGVAAVRARNVENIRGEGVEAGIWKGGPLPDHIHKLTGPGSSR</sequence>
<dbReference type="AlphaFoldDB" id="A0A4R0RLH8"/>
<proteinExistence type="predicted"/>
<reference evidence="2 3" key="1">
    <citation type="submission" date="2018-11" db="EMBL/GenBank/DDBJ databases">
        <title>Genome assembly of Steccherinum ochraceum LE-BIN_3174, the white-rot fungus of the Steccherinaceae family (The Residual Polyporoid clade, Polyporales, Basidiomycota).</title>
        <authorList>
            <person name="Fedorova T.V."/>
            <person name="Glazunova O.A."/>
            <person name="Landesman E.O."/>
            <person name="Moiseenko K.V."/>
            <person name="Psurtseva N.V."/>
            <person name="Savinova O.S."/>
            <person name="Shakhova N.V."/>
            <person name="Tyazhelova T.V."/>
            <person name="Vasina D.V."/>
        </authorList>
    </citation>
    <scope>NUCLEOTIDE SEQUENCE [LARGE SCALE GENOMIC DNA]</scope>
    <source>
        <strain evidence="2 3">LE-BIN_3174</strain>
    </source>
</reference>
<organism evidence="2 3">
    <name type="scientific">Steccherinum ochraceum</name>
    <dbReference type="NCBI Taxonomy" id="92696"/>
    <lineage>
        <taxon>Eukaryota</taxon>
        <taxon>Fungi</taxon>
        <taxon>Dikarya</taxon>
        <taxon>Basidiomycota</taxon>
        <taxon>Agaricomycotina</taxon>
        <taxon>Agaricomycetes</taxon>
        <taxon>Polyporales</taxon>
        <taxon>Steccherinaceae</taxon>
        <taxon>Steccherinum</taxon>
    </lineage>
</organism>
<dbReference type="EMBL" id="RWJN01000318">
    <property type="protein sequence ID" value="TCD63164.1"/>
    <property type="molecule type" value="Genomic_DNA"/>
</dbReference>